<dbReference type="RefSeq" id="YP_008816113.1">
    <property type="nucleotide sequence ID" value="NC_022862.1"/>
</dbReference>
<keyword evidence="2" id="KW-0813">Transport</keyword>
<feature type="transmembrane region" description="Helical" evidence="2">
    <location>
        <begin position="74"/>
        <end position="93"/>
    </location>
</feature>
<dbReference type="EMBL" id="KF060942">
    <property type="protein sequence ID" value="AGZ90331.1"/>
    <property type="molecule type" value="Genomic_DNA"/>
</dbReference>
<dbReference type="EC" id="7.1.1.2" evidence="2"/>
<dbReference type="GO" id="GO:0031966">
    <property type="term" value="C:mitochondrial membrane"/>
    <property type="evidence" value="ECO:0007669"/>
    <property type="project" value="UniProtKB-SubCell"/>
</dbReference>
<keyword evidence="2" id="KW-1278">Translocase</keyword>
<keyword evidence="2" id="KW-0679">Respiratory chain</keyword>
<gene>
    <name evidence="3" type="primary">nad6</name>
</gene>
<evidence type="ECO:0000256" key="1">
    <source>
        <dbReference type="ARBA" id="ARBA00005698"/>
    </source>
</evidence>
<dbReference type="InterPro" id="IPR042106">
    <property type="entry name" value="Nuo/plastoQ_OxRdtase_6_NuoJ"/>
</dbReference>
<feature type="transmembrane region" description="Helical" evidence="2">
    <location>
        <begin position="159"/>
        <end position="178"/>
    </location>
</feature>
<feature type="transmembrane region" description="Helical" evidence="2">
    <location>
        <begin position="224"/>
        <end position="244"/>
    </location>
</feature>
<dbReference type="PANTHER" id="PTHR33269:SF17">
    <property type="entry name" value="NADH-UBIQUINONE OXIDOREDUCTASE CHAIN 6"/>
    <property type="match status" value="1"/>
</dbReference>
<geneLocation type="mitochondrion" evidence="3"/>
<comment type="subcellular location">
    <subcellularLocation>
        <location evidence="2">Mitochondrion membrane</location>
        <topology evidence="2">Multi-pass membrane protein</topology>
    </subcellularLocation>
</comment>
<dbReference type="Pfam" id="PF00499">
    <property type="entry name" value="Oxidored_q3"/>
    <property type="match status" value="1"/>
</dbReference>
<organism evidence="3">
    <name type="scientific">Microspora stagnorum</name>
    <name type="common">Green alga</name>
    <dbReference type="NCBI Taxonomy" id="163317"/>
    <lineage>
        <taxon>Eukaryota</taxon>
        <taxon>Viridiplantae</taxon>
        <taxon>Chlorophyta</taxon>
        <taxon>core chlorophytes</taxon>
        <taxon>Chlorophyceae</taxon>
        <taxon>Microsporaceae</taxon>
        <taxon>Microspora</taxon>
    </lineage>
</organism>
<dbReference type="InterPro" id="IPR001457">
    <property type="entry name" value="NADH_UbQ/plastoQ_OxRdtase_su6"/>
</dbReference>
<dbReference type="Gene3D" id="1.20.120.1200">
    <property type="entry name" value="NADH-ubiquinone/plastoquinone oxidoreductase chain 6, subunit NuoJ"/>
    <property type="match status" value="1"/>
</dbReference>
<dbReference type="PANTHER" id="PTHR33269">
    <property type="entry name" value="NADH-UBIQUINONE OXIDOREDUCTASE CHAIN 6"/>
    <property type="match status" value="1"/>
</dbReference>
<dbReference type="GeneID" id="17675415"/>
<feature type="transmembrane region" description="Helical" evidence="2">
    <location>
        <begin position="125"/>
        <end position="147"/>
    </location>
</feature>
<keyword evidence="2" id="KW-0520">NAD</keyword>
<accession>U5YGW3</accession>
<protein>
    <recommendedName>
        <fullName evidence="2">NADH-ubiquinone oxidoreductase chain 6</fullName>
        <ecNumber evidence="2">7.1.1.2</ecNumber>
    </recommendedName>
</protein>
<dbReference type="GO" id="GO:0008137">
    <property type="term" value="F:NADH dehydrogenase (ubiquinone) activity"/>
    <property type="evidence" value="ECO:0007669"/>
    <property type="project" value="UniProtKB-UniRule"/>
</dbReference>
<keyword evidence="2" id="KW-0249">Electron transport</keyword>
<sequence>MSLSPPARCQLQKPTLYESVRLRILAPFLTGLHPKKSKGLNTFDFKKKRAKDLESFLSIAKQNFINRNMTIETVLFSLFSSIALISGLMVIRAKNPIHSVLFLILVFCNVSGLLVLLGVEFFAMIFLVVYVGAIAVLFLFVVMMLNIKIAEMQENVLRYLPVGGMVGLIFLLEIFLVIENDLIPVFQLTDSTAHSALNFEMFVNKIQSIPNIEAIGQILYTHSFYFFILASLILLVAMIGAIVLTMHKTTLVKRQEVFKQNAIDFAKTIHKVRSAQE</sequence>
<comment type="catalytic activity">
    <reaction evidence="2">
        <text>a ubiquinone + NADH + 5 H(+)(in) = a ubiquinol + NAD(+) + 4 H(+)(out)</text>
        <dbReference type="Rhea" id="RHEA:29091"/>
        <dbReference type="Rhea" id="RHEA-COMP:9565"/>
        <dbReference type="Rhea" id="RHEA-COMP:9566"/>
        <dbReference type="ChEBI" id="CHEBI:15378"/>
        <dbReference type="ChEBI" id="CHEBI:16389"/>
        <dbReference type="ChEBI" id="CHEBI:17976"/>
        <dbReference type="ChEBI" id="CHEBI:57540"/>
        <dbReference type="ChEBI" id="CHEBI:57945"/>
        <dbReference type="EC" id="7.1.1.2"/>
    </reaction>
</comment>
<evidence type="ECO:0000313" key="3">
    <source>
        <dbReference type="EMBL" id="AGZ90331.1"/>
    </source>
</evidence>
<keyword evidence="2 3" id="KW-0496">Mitochondrion</keyword>
<keyword evidence="2" id="KW-0472">Membrane</keyword>
<reference evidence="3" key="1">
    <citation type="journal article" date="2013" name="Genome Biol. Evol.">
        <title>Tracing the evolution of streptophyte algae and their mitochondrial genome.</title>
        <authorList>
            <person name="Turmel M."/>
            <person name="Otis C."/>
            <person name="Lemieux C."/>
        </authorList>
    </citation>
    <scope>NUCLEOTIDE SEQUENCE</scope>
</reference>
<name>U5YGW3_MICSG</name>
<dbReference type="NCBIfam" id="NF005164">
    <property type="entry name" value="PRK06638.1-4"/>
    <property type="match status" value="1"/>
</dbReference>
<keyword evidence="2" id="KW-1133">Transmembrane helix</keyword>
<proteinExistence type="inferred from homology"/>
<evidence type="ECO:0000256" key="2">
    <source>
        <dbReference type="RuleBase" id="RU004430"/>
    </source>
</evidence>
<dbReference type="AlphaFoldDB" id="U5YGW3"/>
<keyword evidence="2" id="KW-0812">Transmembrane</keyword>
<comment type="similarity">
    <text evidence="1 2">Belongs to the complex I subunit 6 family.</text>
</comment>
<feature type="transmembrane region" description="Helical" evidence="2">
    <location>
        <begin position="100"/>
        <end position="119"/>
    </location>
</feature>
<comment type="function">
    <text evidence="2">Core subunit of the mitochondrial membrane respiratory chain NADH dehydrogenase (Complex I) which catalyzes electron transfer from NADH through the respiratory chain, using ubiquinone as an electron acceptor. Essential for the catalytic activity and assembly of complex I.</text>
</comment>
<keyword evidence="2" id="KW-0830">Ubiquinone</keyword>